<reference evidence="1 2" key="1">
    <citation type="submission" date="2022-09" db="EMBL/GenBank/DDBJ databases">
        <authorList>
            <person name="Palmer J.M."/>
        </authorList>
    </citation>
    <scope>NUCLEOTIDE SEQUENCE [LARGE SCALE GENOMIC DNA]</scope>
    <source>
        <strain evidence="1 2">DSM 7382</strain>
    </source>
</reference>
<organism evidence="1 2">
    <name type="scientific">Cerrena zonata</name>
    <dbReference type="NCBI Taxonomy" id="2478898"/>
    <lineage>
        <taxon>Eukaryota</taxon>
        <taxon>Fungi</taxon>
        <taxon>Dikarya</taxon>
        <taxon>Basidiomycota</taxon>
        <taxon>Agaricomycotina</taxon>
        <taxon>Agaricomycetes</taxon>
        <taxon>Polyporales</taxon>
        <taxon>Cerrenaceae</taxon>
        <taxon>Cerrena</taxon>
    </lineage>
</organism>
<dbReference type="GO" id="GO:0005739">
    <property type="term" value="C:mitochondrion"/>
    <property type="evidence" value="ECO:0007669"/>
    <property type="project" value="InterPro"/>
</dbReference>
<dbReference type="InterPro" id="IPR034595">
    <property type="entry name" value="NDUFAF8"/>
</dbReference>
<evidence type="ECO:0000313" key="2">
    <source>
        <dbReference type="Proteomes" id="UP001385951"/>
    </source>
</evidence>
<protein>
    <recommendedName>
        <fullName evidence="3">CHCH domain-containing protein</fullName>
    </recommendedName>
</protein>
<proteinExistence type="predicted"/>
<dbReference type="GO" id="GO:0032981">
    <property type="term" value="P:mitochondrial respiratory chain complex I assembly"/>
    <property type="evidence" value="ECO:0007669"/>
    <property type="project" value="InterPro"/>
</dbReference>
<name>A0AAW0GLP1_9APHY</name>
<comment type="caution">
    <text evidence="1">The sequence shown here is derived from an EMBL/GenBank/DDBJ whole genome shotgun (WGS) entry which is preliminary data.</text>
</comment>
<gene>
    <name evidence="1" type="ORF">QCA50_004362</name>
</gene>
<accession>A0AAW0GLP1</accession>
<evidence type="ECO:0000313" key="1">
    <source>
        <dbReference type="EMBL" id="KAK7692729.1"/>
    </source>
</evidence>
<dbReference type="AlphaFoldDB" id="A0AAW0GLP1"/>
<keyword evidence="2" id="KW-1185">Reference proteome</keyword>
<evidence type="ECO:0008006" key="3">
    <source>
        <dbReference type="Google" id="ProtNLM"/>
    </source>
</evidence>
<dbReference type="PANTHER" id="PTHR34561">
    <property type="entry name" value="NADH DEHYDROGENASE [UBIQUINONE] 1 ALPHA SUBCOMPLEX ASSEMBLY FACTOR 8"/>
    <property type="match status" value="1"/>
</dbReference>
<sequence length="66" mass="7253">MPATSAATATTPLRRLAVASTVNCSTEASAYGKCILQTYTDMKKDACKEEFAKFGACLRQTMKRKW</sequence>
<dbReference type="Proteomes" id="UP001385951">
    <property type="component" value="Unassembled WGS sequence"/>
</dbReference>
<dbReference type="PANTHER" id="PTHR34561:SF1">
    <property type="entry name" value="NADH DEHYDROGENASE [UBIQUINONE] 1 ALPHA SUBCOMPLEX ASSEMBLY FACTOR 8"/>
    <property type="match status" value="1"/>
</dbReference>
<dbReference type="EMBL" id="JASBNA010000004">
    <property type="protein sequence ID" value="KAK7692729.1"/>
    <property type="molecule type" value="Genomic_DNA"/>
</dbReference>